<feature type="region of interest" description="Disordered" evidence="1">
    <location>
        <begin position="51"/>
        <end position="103"/>
    </location>
</feature>
<dbReference type="InterPro" id="IPR052344">
    <property type="entry name" value="Transposase-related"/>
</dbReference>
<feature type="compositionally biased region" description="Basic and acidic residues" evidence="1">
    <location>
        <begin position="68"/>
        <end position="80"/>
    </location>
</feature>
<accession>A0A2H6LKY5</accession>
<feature type="domain" description="Transposase IS66 central" evidence="2">
    <location>
        <begin position="181"/>
        <end position="442"/>
    </location>
</feature>
<evidence type="ECO:0000313" key="3">
    <source>
        <dbReference type="EMBL" id="GBE93806.1"/>
    </source>
</evidence>
<dbReference type="PANTHER" id="PTHR33678">
    <property type="entry name" value="BLL1576 PROTEIN"/>
    <property type="match status" value="1"/>
</dbReference>
<dbReference type="Pfam" id="PF03050">
    <property type="entry name" value="DDE_Tnp_IS66"/>
    <property type="match status" value="1"/>
</dbReference>
<evidence type="ECO:0000313" key="6">
    <source>
        <dbReference type="Proteomes" id="UP000236527"/>
    </source>
</evidence>
<dbReference type="EMBL" id="BDGE01000138">
    <property type="protein sequence ID" value="GBE95743.1"/>
    <property type="molecule type" value="Genomic_DNA"/>
</dbReference>
<comment type="caution">
    <text evidence="3">The sequence shown here is derived from an EMBL/GenBank/DDBJ whole genome shotgun (WGS) entry which is preliminary data.</text>
</comment>
<dbReference type="NCBIfam" id="NF033517">
    <property type="entry name" value="transpos_IS66"/>
    <property type="match status" value="1"/>
</dbReference>
<dbReference type="EMBL" id="BDGE01000060">
    <property type="protein sequence ID" value="GBE93806.1"/>
    <property type="molecule type" value="Genomic_DNA"/>
</dbReference>
<dbReference type="EMBL" id="BDGE01000083">
    <property type="protein sequence ID" value="GBE94694.1"/>
    <property type="molecule type" value="Genomic_DNA"/>
</dbReference>
<reference evidence="6" key="2">
    <citation type="journal article" date="2018" name="Genome Announc.">
        <title>Draft Genome Sequence of the Nitrogen-Fixing and Hormogonia-Inducing Cyanobacterium Nostoc cycadae Strain WK-1, Isolated from the Coralloid Roots of Cycas revoluta.</title>
        <authorList>
            <person name="Kanesaki Y."/>
            <person name="Hirose M."/>
            <person name="Hirose Y."/>
            <person name="Fujisawa T."/>
            <person name="Nakamura Y."/>
            <person name="Watanabe S."/>
            <person name="Matsunaga S."/>
            <person name="Uchida H."/>
            <person name="Murakami A."/>
        </authorList>
    </citation>
    <scope>NUCLEOTIDE SEQUENCE [LARGE SCALE GENOMIC DNA]</scope>
    <source>
        <strain evidence="6">WK-1</strain>
    </source>
</reference>
<evidence type="ECO:0000313" key="5">
    <source>
        <dbReference type="EMBL" id="GBE95743.1"/>
    </source>
</evidence>
<keyword evidence="6" id="KW-1185">Reference proteome</keyword>
<name>A0A2H6LKY5_9NOSO</name>
<evidence type="ECO:0000313" key="4">
    <source>
        <dbReference type="EMBL" id="GBE94694.1"/>
    </source>
</evidence>
<reference evidence="3" key="1">
    <citation type="submission" date="2016-07" db="EMBL/GenBank/DDBJ databases">
        <title>Draft genome sequence of a symbiotic cyanobacterium, Nostoc cycadae WK-1 isolated from coralloid root tissue of Cycas revoluta.</title>
        <authorList>
            <person name="Kanesaki Y."/>
            <person name="Hirose Y."/>
            <person name="Fujisawa T."/>
            <person name="Matsunaga S."/>
            <person name="Nakamura Y."/>
            <person name="Yoshikawa H."/>
            <person name="Murakami A."/>
            <person name="Hirose M."/>
            <person name="Yamada T."/>
            <person name="Kim K.-H."/>
            <person name="Park C.S."/>
            <person name="Liu G.Q."/>
        </authorList>
    </citation>
    <scope>NUCLEOTIDE SEQUENCE [LARGE SCALE GENOMIC DNA]</scope>
    <source>
        <strain evidence="3">WK-1</strain>
    </source>
</reference>
<evidence type="ECO:0000259" key="2">
    <source>
        <dbReference type="Pfam" id="PF03050"/>
    </source>
</evidence>
<dbReference type="PANTHER" id="PTHR33678:SF2">
    <property type="match status" value="1"/>
</dbReference>
<dbReference type="Proteomes" id="UP000236527">
    <property type="component" value="Unassembled WGS sequence"/>
</dbReference>
<dbReference type="AlphaFoldDB" id="A0A2H6LKY5"/>
<dbReference type="InterPro" id="IPR004291">
    <property type="entry name" value="Transposase_IS66_central"/>
</dbReference>
<evidence type="ECO:0000256" key="1">
    <source>
        <dbReference type="SAM" id="MobiDB-lite"/>
    </source>
</evidence>
<dbReference type="RefSeq" id="WP_103125739.1">
    <property type="nucleotide sequence ID" value="NZ_DF978432.1"/>
</dbReference>
<organism evidence="3 6">
    <name type="scientific">Nostoc cycadae WK-1</name>
    <dbReference type="NCBI Taxonomy" id="1861711"/>
    <lineage>
        <taxon>Bacteria</taxon>
        <taxon>Bacillati</taxon>
        <taxon>Cyanobacteriota</taxon>
        <taxon>Cyanophyceae</taxon>
        <taxon>Nostocales</taxon>
        <taxon>Nostocaceae</taxon>
        <taxon>Nostoc</taxon>
    </lineage>
</organism>
<gene>
    <name evidence="3" type="ORF">NCWK1_3571</name>
    <name evidence="4" type="ORF">NCWK1_4473</name>
    <name evidence="5" type="ORF">NCWK1_5531</name>
</gene>
<proteinExistence type="predicted"/>
<protein>
    <submittedName>
        <fullName evidence="3">Transposase</fullName>
    </submittedName>
</protein>
<sequence length="490" mass="55828">MNQNLPQELDRESLNQLSKEQLVEIILEQNKVIRELQKTILQLQQEVERLKVSRDLDSSNSSKPPSQDIHKKSENKKAPPQEESNQPKKKPGGQLGHQGKTRKGFGSVDRYEILRPLNCDYCGQKAFATVAVKVEKHSVAQLVERPIEIVEYQRHTCICECCGNLQAAQWPQHIIPGQDLGVKLQAFLGWANNYAHMPYEKQQEMLWELGQIDIGLGTLVATNERITGAIKPSVIELSSWVKQTQPNIHVDETPWSVKGVKEWLWVVANSDFCLFTAADTRSRAELETILGAKYTGVLSSDDFSVYNGYQAVAQQKCLAHLRRHFKKLIQLPGLHNQAIGETFVNLIDEAFRHYALWFETLDCASYNDWVNQFKSKLQQTLDCWIDLAGATAGKLLRSLRDKAHQWWYFLDYPEVPPDNNQAERSLRLAVTKRKVSGGSRSMERFKNTANLLTVVQTCRRQGRSVIDFFAQALIADSNNTQSRPSLLPQY</sequence>